<reference evidence="1" key="1">
    <citation type="submission" date="2018-11" db="EMBL/GenBank/DDBJ databases">
        <authorList>
            <person name="Alioto T."/>
            <person name="Alioto T."/>
        </authorList>
    </citation>
    <scope>NUCLEOTIDE SEQUENCE</scope>
</reference>
<comment type="caution">
    <text evidence="1">The sequence shown here is derived from an EMBL/GenBank/DDBJ whole genome shotgun (WGS) entry which is preliminary data.</text>
</comment>
<dbReference type="Proteomes" id="UP000596742">
    <property type="component" value="Unassembled WGS sequence"/>
</dbReference>
<dbReference type="Pfam" id="PF14651">
    <property type="entry name" value="Lipocalin_7"/>
    <property type="match status" value="1"/>
</dbReference>
<organism evidence="1 2">
    <name type="scientific">Mytilus galloprovincialis</name>
    <name type="common">Mediterranean mussel</name>
    <dbReference type="NCBI Taxonomy" id="29158"/>
    <lineage>
        <taxon>Eukaryota</taxon>
        <taxon>Metazoa</taxon>
        <taxon>Spiralia</taxon>
        <taxon>Lophotrochozoa</taxon>
        <taxon>Mollusca</taxon>
        <taxon>Bivalvia</taxon>
        <taxon>Autobranchia</taxon>
        <taxon>Pteriomorphia</taxon>
        <taxon>Mytilida</taxon>
        <taxon>Mytiloidea</taxon>
        <taxon>Mytilidae</taxon>
        <taxon>Mytilinae</taxon>
        <taxon>Mytilus</taxon>
    </lineage>
</organism>
<evidence type="ECO:0000313" key="2">
    <source>
        <dbReference type="Proteomes" id="UP000596742"/>
    </source>
</evidence>
<dbReference type="OrthoDB" id="10294925at2759"/>
<dbReference type="Gene3D" id="2.40.128.20">
    <property type="match status" value="1"/>
</dbReference>
<dbReference type="CDD" id="cd00742">
    <property type="entry name" value="FABP"/>
    <property type="match status" value="1"/>
</dbReference>
<protein>
    <submittedName>
        <fullName evidence="1">Uncharacterized protein</fullName>
    </submittedName>
</protein>
<accession>A0A8B6G9E9</accession>
<feature type="non-terminal residue" evidence="1">
    <location>
        <position position="122"/>
    </location>
</feature>
<gene>
    <name evidence="1" type="ORF">MGAL_10B077548</name>
</gene>
<dbReference type="SUPFAM" id="SSF50814">
    <property type="entry name" value="Lipocalins"/>
    <property type="match status" value="1"/>
</dbReference>
<proteinExistence type="predicted"/>
<name>A0A8B6G9E9_MYTGA</name>
<keyword evidence="2" id="KW-1185">Reference proteome</keyword>
<sequence length="122" mass="13749">MAQFIGKWKGDASSYTNYDEFAKASEIPSEYVEEFKNAKFEVEFKKDGDMWSCEIKSTAGPDKTYKFKSGEEVTETDMFGKGVKYTITVDSDTKMTEVESGEATGWKTLTVTRVVTGKNMLE</sequence>
<dbReference type="AlphaFoldDB" id="A0A8B6G9E9"/>
<dbReference type="EMBL" id="UYJE01008067">
    <property type="protein sequence ID" value="VDI60755.1"/>
    <property type="molecule type" value="Genomic_DNA"/>
</dbReference>
<dbReference type="GO" id="GO:0008289">
    <property type="term" value="F:lipid binding"/>
    <property type="evidence" value="ECO:0007669"/>
    <property type="project" value="UniProtKB-KW"/>
</dbReference>
<dbReference type="InterPro" id="IPR012674">
    <property type="entry name" value="Calycin"/>
</dbReference>
<evidence type="ECO:0000313" key="1">
    <source>
        <dbReference type="EMBL" id="VDI60755.1"/>
    </source>
</evidence>